<feature type="compositionally biased region" description="Gly residues" evidence="1">
    <location>
        <begin position="670"/>
        <end position="679"/>
    </location>
</feature>
<reference evidence="2" key="1">
    <citation type="submission" date="2020-01" db="EMBL/GenBank/DDBJ databases">
        <authorList>
            <consortium name="DOE Joint Genome Institute"/>
            <person name="Haridas S."/>
            <person name="Albert R."/>
            <person name="Binder M."/>
            <person name="Bloem J."/>
            <person name="Labutti K."/>
            <person name="Salamov A."/>
            <person name="Andreopoulos B."/>
            <person name="Baker S.E."/>
            <person name="Barry K."/>
            <person name="Bills G."/>
            <person name="Bluhm B.H."/>
            <person name="Cannon C."/>
            <person name="Castanera R."/>
            <person name="Culley D.E."/>
            <person name="Daum C."/>
            <person name="Ezra D."/>
            <person name="Gonzalez J.B."/>
            <person name="Henrissat B."/>
            <person name="Kuo A."/>
            <person name="Liang C."/>
            <person name="Lipzen A."/>
            <person name="Lutzoni F."/>
            <person name="Magnuson J."/>
            <person name="Mondo S."/>
            <person name="Nolan M."/>
            <person name="Ohm R."/>
            <person name="Pangilinan J."/>
            <person name="Park H.-J."/>
            <person name="Ramirez L."/>
            <person name="Alfaro M."/>
            <person name="Sun H."/>
            <person name="Tritt A."/>
            <person name="Yoshinaga Y."/>
            <person name="Zwiers L.-H."/>
            <person name="Turgeon B.G."/>
            <person name="Goodwin S.B."/>
            <person name="Spatafora J.W."/>
            <person name="Crous P.W."/>
            <person name="Grigoriev I.V."/>
        </authorList>
    </citation>
    <scope>NUCLEOTIDE SEQUENCE</scope>
    <source>
        <strain evidence="2">IPT5</strain>
    </source>
</reference>
<dbReference type="OrthoDB" id="5396360at2759"/>
<proteinExistence type="predicted"/>
<feature type="compositionally biased region" description="Basic and acidic residues" evidence="1">
    <location>
        <begin position="913"/>
        <end position="922"/>
    </location>
</feature>
<organism evidence="2 3">
    <name type="scientific">Plenodomus tracheiphilus IPT5</name>
    <dbReference type="NCBI Taxonomy" id="1408161"/>
    <lineage>
        <taxon>Eukaryota</taxon>
        <taxon>Fungi</taxon>
        <taxon>Dikarya</taxon>
        <taxon>Ascomycota</taxon>
        <taxon>Pezizomycotina</taxon>
        <taxon>Dothideomycetes</taxon>
        <taxon>Pleosporomycetidae</taxon>
        <taxon>Pleosporales</taxon>
        <taxon>Pleosporineae</taxon>
        <taxon>Leptosphaeriaceae</taxon>
        <taxon>Plenodomus</taxon>
    </lineage>
</organism>
<feature type="region of interest" description="Disordered" evidence="1">
    <location>
        <begin position="567"/>
        <end position="993"/>
    </location>
</feature>
<feature type="region of interest" description="Disordered" evidence="1">
    <location>
        <begin position="490"/>
        <end position="553"/>
    </location>
</feature>
<dbReference type="AlphaFoldDB" id="A0A6A7B5K6"/>
<feature type="compositionally biased region" description="Polar residues" evidence="1">
    <location>
        <begin position="247"/>
        <end position="257"/>
    </location>
</feature>
<feature type="compositionally biased region" description="Basic and acidic residues" evidence="1">
    <location>
        <begin position="651"/>
        <end position="664"/>
    </location>
</feature>
<feature type="compositionally biased region" description="Basic and acidic residues" evidence="1">
    <location>
        <begin position="946"/>
        <end position="962"/>
    </location>
</feature>
<feature type="compositionally biased region" description="Basic and acidic residues" evidence="1">
    <location>
        <begin position="691"/>
        <end position="700"/>
    </location>
</feature>
<dbReference type="Proteomes" id="UP000799423">
    <property type="component" value="Unassembled WGS sequence"/>
</dbReference>
<feature type="compositionally biased region" description="Basic and acidic residues" evidence="1">
    <location>
        <begin position="786"/>
        <end position="795"/>
    </location>
</feature>
<keyword evidence="3" id="KW-1185">Reference proteome</keyword>
<dbReference type="EMBL" id="MU006305">
    <property type="protein sequence ID" value="KAF2850700.1"/>
    <property type="molecule type" value="Genomic_DNA"/>
</dbReference>
<feature type="region of interest" description="Disordered" evidence="1">
    <location>
        <begin position="194"/>
        <end position="234"/>
    </location>
</feature>
<protein>
    <submittedName>
        <fullName evidence="2">Uncharacterized protein</fullName>
    </submittedName>
</protein>
<feature type="compositionally biased region" description="Polar residues" evidence="1">
    <location>
        <begin position="627"/>
        <end position="647"/>
    </location>
</feature>
<name>A0A6A7B5K6_9PLEO</name>
<feature type="compositionally biased region" description="Gly residues" evidence="1">
    <location>
        <begin position="728"/>
        <end position="740"/>
    </location>
</feature>
<feature type="compositionally biased region" description="Basic and acidic residues" evidence="1">
    <location>
        <begin position="326"/>
        <end position="335"/>
    </location>
</feature>
<feature type="compositionally biased region" description="Polar residues" evidence="1">
    <location>
        <begin position="270"/>
        <end position="311"/>
    </location>
</feature>
<accession>A0A6A7B5K6</accession>
<feature type="compositionally biased region" description="Polar residues" evidence="1">
    <location>
        <begin position="515"/>
        <end position="527"/>
    </location>
</feature>
<evidence type="ECO:0000313" key="3">
    <source>
        <dbReference type="Proteomes" id="UP000799423"/>
    </source>
</evidence>
<sequence length="993" mass="108452">MCSNLSASATCDSRKTVALHGVSHTLKHQRVAAHMPAEVAINVHADQSMLSHTVERIEDTSDPGLPANRSTKGYCQNCTAYLGDFYNSWYRVTSSYYIPALRASFKSLLKESGKQKAASRGTDLEGCTIQPLSCPAVCIDSPIGFVVVDAPSGKRHYRNRDFFKLSRIELRCEPSPTQSFVVTPLENTSKDLSRAEDFFSPSPTPEPIKSEPTMGPVEMDSLPPQQGHHHIRQEHRRDLAYQQAAIPQNDSNGQPSASVAVHSPQVPISRPNSTSKVHDQQVQTPSPIIQTNPEMRTRKTASSSAPTSVLVSTMPGPPPDGSQSHSSHESRKAERQQYPQSPPEVSLDAIQRLQTQISQNSGALAAHTRDMRRGEESIKYLEETLRREFNSQIAFQSVELQRVDGAVAKLHHEMQAIRQVLEDLSHEVYANKGEVRSQQRPGALSAQQVSAQDSALELMAQQLALTSHKANEVDALKLTIEIMKNKIQRLEDGGRPHPGPGAMVPSTVNRGLPSTHHSPQLQSHHSFTTPAKTTTPERTQHYEPVPSQSGGWTTINASVKRSQATDADNLYNGHSQVPNSTKRQRLTTESAPSFVNSTPQSHTIAQDSQSQFIPHAQPLPSQPPLSGSNLSTQSQQSPHPSFATQDGPSDDSWRPASQRDIEHRPRGRGRGGGGPGSRGGRVRKSIPSHFHTPEWEREDWYGVPESQTSSEGFYHHAMRSTPGTARRGTGGGGSGSGGPTRRGFTPTDRATSMGVAPTIDFESPGDTYEHGKKTRTKPVRNADGVLIRKDGRPDMRSQSSAANLRKVHSRREGETEFSPSGTPTTIRGQNHGTEVNATDTPSPTTSARSAQQGANAANGTKSKHDMIMGKMFPRGVDESRKEHDYTRELFDKEHDHAVQPRSQAAQRVANKPVEQHMKKEPTEPGSMVEMDVQSSRGEDGGVDMSSGEKRADVESGDGREMETTQGTGDSPGSAHSDGHEYRTIPETQVMDTA</sequence>
<feature type="compositionally biased region" description="Basic and acidic residues" evidence="1">
    <location>
        <begin position="875"/>
        <end position="898"/>
    </location>
</feature>
<feature type="compositionally biased region" description="Polar residues" evidence="1">
    <location>
        <begin position="817"/>
        <end position="860"/>
    </location>
</feature>
<feature type="compositionally biased region" description="Polar residues" evidence="1">
    <location>
        <begin position="567"/>
        <end position="612"/>
    </location>
</feature>
<gene>
    <name evidence="2" type="ORF">T440DRAFT_498890</name>
</gene>
<evidence type="ECO:0000256" key="1">
    <source>
        <dbReference type="SAM" id="MobiDB-lite"/>
    </source>
</evidence>
<feature type="compositionally biased region" description="Low complexity" evidence="1">
    <location>
        <begin position="528"/>
        <end position="537"/>
    </location>
</feature>
<feature type="region of interest" description="Disordered" evidence="1">
    <location>
        <begin position="247"/>
        <end position="344"/>
    </location>
</feature>
<evidence type="ECO:0000313" key="2">
    <source>
        <dbReference type="EMBL" id="KAF2850700.1"/>
    </source>
</evidence>